<protein>
    <submittedName>
        <fullName evidence="1">Aerotaxis receptor</fullName>
    </submittedName>
</protein>
<dbReference type="RefSeq" id="WP_085816565.1">
    <property type="nucleotide sequence ID" value="NZ_FWFU01000001.1"/>
</dbReference>
<dbReference type="OrthoDB" id="266313at2"/>
<dbReference type="AlphaFoldDB" id="A0A1X6YKR1"/>
<dbReference type="Gene3D" id="3.30.450.20">
    <property type="entry name" value="PAS domain"/>
    <property type="match status" value="1"/>
</dbReference>
<reference evidence="1 2" key="1">
    <citation type="submission" date="2017-03" db="EMBL/GenBank/DDBJ databases">
        <authorList>
            <person name="Afonso C.L."/>
            <person name="Miller P.J."/>
            <person name="Scott M.A."/>
            <person name="Spackman E."/>
            <person name="Goraichik I."/>
            <person name="Dimitrov K.M."/>
            <person name="Suarez D.L."/>
            <person name="Swayne D.E."/>
        </authorList>
    </citation>
    <scope>NUCLEOTIDE SEQUENCE [LARGE SCALE GENOMIC DNA]</scope>
    <source>
        <strain evidence="1 2">CECT 8110</strain>
    </source>
</reference>
<dbReference type="EMBL" id="FWFU01000001">
    <property type="protein sequence ID" value="SLN23709.1"/>
    <property type="molecule type" value="Genomic_DNA"/>
</dbReference>
<organism evidence="1 2">
    <name type="scientific">Roseovarius halotolerans</name>
    <dbReference type="NCBI Taxonomy" id="505353"/>
    <lineage>
        <taxon>Bacteria</taxon>
        <taxon>Pseudomonadati</taxon>
        <taxon>Pseudomonadota</taxon>
        <taxon>Alphaproteobacteria</taxon>
        <taxon>Rhodobacterales</taxon>
        <taxon>Roseobacteraceae</taxon>
        <taxon>Roseovarius</taxon>
    </lineage>
</organism>
<gene>
    <name evidence="1" type="primary">aer</name>
    <name evidence="1" type="ORF">ROH8110_00976</name>
</gene>
<dbReference type="SUPFAM" id="SSF55785">
    <property type="entry name" value="PYP-like sensor domain (PAS domain)"/>
    <property type="match status" value="1"/>
</dbReference>
<dbReference type="Proteomes" id="UP000193207">
    <property type="component" value="Unassembled WGS sequence"/>
</dbReference>
<keyword evidence="1" id="KW-0675">Receptor</keyword>
<dbReference type="CDD" id="cd00130">
    <property type="entry name" value="PAS"/>
    <property type="match status" value="1"/>
</dbReference>
<dbReference type="InterPro" id="IPR000014">
    <property type="entry name" value="PAS"/>
</dbReference>
<accession>A0A1X6YKR1</accession>
<proteinExistence type="predicted"/>
<keyword evidence="2" id="KW-1185">Reference proteome</keyword>
<dbReference type="InterPro" id="IPR035965">
    <property type="entry name" value="PAS-like_dom_sf"/>
</dbReference>
<evidence type="ECO:0000313" key="2">
    <source>
        <dbReference type="Proteomes" id="UP000193207"/>
    </source>
</evidence>
<evidence type="ECO:0000313" key="1">
    <source>
        <dbReference type="EMBL" id="SLN23709.1"/>
    </source>
</evidence>
<sequence>MKITESRSGPRADVALVDRESPFAIDELFFSRTDERGVIRAFNRVFMRVANYSADQLAGAPHRLIRHPDMPKGVFWLLWDGLKRGHSVGAYVKNRASDGRFYWVFAVVSPVEGGYLSVRLKPTSPLLASVKAVYPLALEREQRDGLTPEESARAIEADLMAAGFPSYGLFQVEALRREHSVRDAARGIATVPALADCGHLLDVKRAIDQELRVLCDNLKDAELITTNMKIQACKLGSDRGPVNEIAKNYELTMREIRNHPRVIQTLRNDRGTWDMSDEARSLFMIVVAELMAEMDSCFSREAAGADHVDLAAEMQVLGALRDRYRGEADRATQDSYRAVRQLAQDVEMIRRMITGLAMVRVVLRVEAGILRERLAGLQSILGQLDQFHDEVSAALERIEQAVKVLLRERSAAV</sequence>
<name>A0A1X6YKR1_9RHOB</name>